<feature type="region of interest" description="Disordered" evidence="1">
    <location>
        <begin position="384"/>
        <end position="431"/>
    </location>
</feature>
<name>A0A024G8H0_9STRA</name>
<feature type="compositionally biased region" description="Polar residues" evidence="1">
    <location>
        <begin position="61"/>
        <end position="73"/>
    </location>
</feature>
<dbReference type="InParanoid" id="A0A024G8H0"/>
<feature type="region of interest" description="Disordered" evidence="1">
    <location>
        <begin position="1"/>
        <end position="109"/>
    </location>
</feature>
<feature type="compositionally biased region" description="Low complexity" evidence="1">
    <location>
        <begin position="748"/>
        <end position="759"/>
    </location>
</feature>
<reference evidence="2 3" key="1">
    <citation type="submission" date="2012-05" db="EMBL/GenBank/DDBJ databases">
        <title>Recombination and specialization in a pathogen metapopulation.</title>
        <authorList>
            <person name="Gardiner A."/>
            <person name="Kemen E."/>
            <person name="Schultz-Larsen T."/>
            <person name="MacLean D."/>
            <person name="Van Oosterhout C."/>
            <person name="Jones J.D.G."/>
        </authorList>
    </citation>
    <scope>NUCLEOTIDE SEQUENCE [LARGE SCALE GENOMIC DNA]</scope>
    <source>
        <strain evidence="2 3">Ac Nc2</strain>
    </source>
</reference>
<dbReference type="Proteomes" id="UP000053237">
    <property type="component" value="Unassembled WGS sequence"/>
</dbReference>
<feature type="region of interest" description="Disordered" evidence="1">
    <location>
        <begin position="265"/>
        <end position="291"/>
    </location>
</feature>
<gene>
    <name evidence="2" type="ORF">BN9_037230</name>
</gene>
<evidence type="ECO:0000256" key="1">
    <source>
        <dbReference type="SAM" id="MobiDB-lite"/>
    </source>
</evidence>
<evidence type="ECO:0000313" key="3">
    <source>
        <dbReference type="Proteomes" id="UP000053237"/>
    </source>
</evidence>
<dbReference type="EMBL" id="CAIX01000041">
    <property type="protein sequence ID" value="CCI42939.1"/>
    <property type="molecule type" value="Genomic_DNA"/>
</dbReference>
<dbReference type="OrthoDB" id="129883at2759"/>
<sequence length="776" mass="87153">MSFLKKSTTKEGEKKNTASTGSSISSDIPQSLTGDGTGVRKASSTVMKPSVRSKKEMLSMRNFQSKNSKSQRTIKSHMEGTSALSTPKARTSTTLDTTTRFSEKKIRKKKTIEAREPGNFLIPLGKKQGDTKTVGGGRYIQNGNRLTISSSNFNTAEERRRRKSMSALRNTLSSLRQPASAVENISTVKELLHSSSSTSIEPKAKSPTITTKMKFNENGLKPEMGPLSNINSADEKTVHEQQKAAETSLNNDVDAMPAIHKKGTLGAATPTNLSEKSCNAPTKVLPTRSEPSLTKSVRTISAGEYLHGRYRLDGLVYSNKSELISLKQEDLQMKEIRQEDEANKIPPEQHGRETNVAPRCASYALELTRPDDLDDMANEDLSMSPSMKSVVHREITRQDSSTLGDQMSKENASSSNCVGAQSKSKNGSIRASDSSFDTQAFIPDVLKLPSFIYSRRHHFIYSLLVVFADVLSSRFAAVKHVTKKPRKLKFYLEYIRRAEHLCRQFHLKVILERNQALVTIRDRKWMCIEGGNTVTLYKQVLERLLSQSEMWQSVINETSLVMRNIRRNEPYSIYLAVAFQQLWKRLPTLASIAGDRHVWYYHGLLHHWVFTIDNVEIGSGSHVDQHEAYSEACADSMSFLLDILASRTQNVVSRDSMHNNYNPKISCVKREMKRQRTHDWMDRSSNSFIDTYMNAPNARSNESQAGCNAEVPTMRESEKDQDIACISCEMLRLRKPDHPQLKCHRCQSSDSSHSQPSLQLAFPQHASNVPSIPKHG</sequence>
<protein>
    <submittedName>
        <fullName evidence="2">Uncharacterized protein</fullName>
    </submittedName>
</protein>
<feature type="compositionally biased region" description="Polar residues" evidence="1">
    <location>
        <begin position="17"/>
        <end position="34"/>
    </location>
</feature>
<evidence type="ECO:0000313" key="2">
    <source>
        <dbReference type="EMBL" id="CCI42939.1"/>
    </source>
</evidence>
<keyword evidence="3" id="KW-1185">Reference proteome</keyword>
<dbReference type="AlphaFoldDB" id="A0A024G8H0"/>
<feature type="compositionally biased region" description="Polar residues" evidence="1">
    <location>
        <begin position="269"/>
        <end position="280"/>
    </location>
</feature>
<accession>A0A024G8H0</accession>
<feature type="region of interest" description="Disordered" evidence="1">
    <location>
        <begin position="741"/>
        <end position="776"/>
    </location>
</feature>
<feature type="compositionally biased region" description="Polar residues" evidence="1">
    <location>
        <begin position="398"/>
        <end position="431"/>
    </location>
</feature>
<proteinExistence type="predicted"/>
<organism evidence="2 3">
    <name type="scientific">Albugo candida</name>
    <dbReference type="NCBI Taxonomy" id="65357"/>
    <lineage>
        <taxon>Eukaryota</taxon>
        <taxon>Sar</taxon>
        <taxon>Stramenopiles</taxon>
        <taxon>Oomycota</taxon>
        <taxon>Peronosporomycetes</taxon>
        <taxon>Albuginales</taxon>
        <taxon>Albuginaceae</taxon>
        <taxon>Albugo</taxon>
    </lineage>
</organism>
<comment type="caution">
    <text evidence="2">The sequence shown here is derived from an EMBL/GenBank/DDBJ whole genome shotgun (WGS) entry which is preliminary data.</text>
</comment>